<dbReference type="InterPro" id="IPR022398">
    <property type="entry name" value="Peptidase_S8_His-AS"/>
</dbReference>
<dbReference type="PRINTS" id="PR00723">
    <property type="entry name" value="SUBTILISIN"/>
</dbReference>
<dbReference type="InterPro" id="IPR023827">
    <property type="entry name" value="Peptidase_S8_Asp-AS"/>
</dbReference>
<evidence type="ECO:0000256" key="2">
    <source>
        <dbReference type="ARBA" id="ARBA00022670"/>
    </source>
</evidence>
<organism evidence="10 11">
    <name type="scientific">Actinophytocola xinjiangensis</name>
    <dbReference type="NCBI Taxonomy" id="485602"/>
    <lineage>
        <taxon>Bacteria</taxon>
        <taxon>Bacillati</taxon>
        <taxon>Actinomycetota</taxon>
        <taxon>Actinomycetes</taxon>
        <taxon>Pseudonocardiales</taxon>
        <taxon>Pseudonocardiaceae</taxon>
    </lineage>
</organism>
<dbReference type="SUPFAM" id="SSF52743">
    <property type="entry name" value="Subtilisin-like"/>
    <property type="match status" value="1"/>
</dbReference>
<proteinExistence type="inferred from homology"/>
<name>A0A7Z0WSI7_9PSEU</name>
<dbReference type="InterPro" id="IPR000209">
    <property type="entry name" value="Peptidase_S8/S53_dom"/>
</dbReference>
<protein>
    <recommendedName>
        <fullName evidence="9">Peptidase S8/S53 domain-containing protein</fullName>
    </recommendedName>
</protein>
<accession>A0A7Z0WSI7</accession>
<evidence type="ECO:0000256" key="6">
    <source>
        <dbReference type="PROSITE-ProRule" id="PRU01240"/>
    </source>
</evidence>
<comment type="similarity">
    <text evidence="1 6 7">Belongs to the peptidase S8 family.</text>
</comment>
<evidence type="ECO:0000256" key="7">
    <source>
        <dbReference type="RuleBase" id="RU003355"/>
    </source>
</evidence>
<keyword evidence="2 6" id="KW-0645">Protease</keyword>
<dbReference type="PROSITE" id="PS00138">
    <property type="entry name" value="SUBTILASE_SER"/>
    <property type="match status" value="1"/>
</dbReference>
<evidence type="ECO:0000256" key="5">
    <source>
        <dbReference type="PIRSR" id="PIRSR615500-1"/>
    </source>
</evidence>
<feature type="domain" description="Peptidase S8/S53" evidence="9">
    <location>
        <begin position="194"/>
        <end position="456"/>
    </location>
</feature>
<dbReference type="PROSITE" id="PS00136">
    <property type="entry name" value="SUBTILASE_ASP"/>
    <property type="match status" value="1"/>
</dbReference>
<dbReference type="CDD" id="cd07474">
    <property type="entry name" value="Peptidases_S8_subtilisin_Vpr-like"/>
    <property type="match status" value="1"/>
</dbReference>
<dbReference type="PANTHER" id="PTHR43806:SF11">
    <property type="entry name" value="CEREVISIN-RELATED"/>
    <property type="match status" value="1"/>
</dbReference>
<comment type="caution">
    <text evidence="10">The sequence shown here is derived from an EMBL/GenBank/DDBJ whole genome shotgun (WGS) entry which is preliminary data.</text>
</comment>
<feature type="active site" description="Charge relay system" evidence="5 6">
    <location>
        <position position="235"/>
    </location>
</feature>
<evidence type="ECO:0000256" key="3">
    <source>
        <dbReference type="ARBA" id="ARBA00022801"/>
    </source>
</evidence>
<reference evidence="10 11" key="1">
    <citation type="submission" date="2016-12" db="EMBL/GenBank/DDBJ databases">
        <title>The draft genome sequence of Actinophytocola xinjiangensis.</title>
        <authorList>
            <person name="Wang W."/>
            <person name="Yuan L."/>
        </authorList>
    </citation>
    <scope>NUCLEOTIDE SEQUENCE [LARGE SCALE GENOMIC DNA]</scope>
    <source>
        <strain evidence="10 11">CGMCC 4.4663</strain>
    </source>
</reference>
<dbReference type="PROSITE" id="PS00137">
    <property type="entry name" value="SUBTILASE_HIS"/>
    <property type="match status" value="1"/>
</dbReference>
<sequence>MLTAAVTAAVTAAFLTPVPVSAEPGPASPGSEFVGAVTLVTGDHVSVRRTGGRLVPAVTPAPGRERIHFATTQTRDSLLVVPADAWASVRAGRLDQRLFDVSGLLRDGFGDRDSADLPLIVQGSTAQLDASTIHTTLSTVDAVAVRQPKESTAEFWSARRGTGRLWLDGLRHPLLDVSVPRIGAPAAWAAGFTGAGVPVAVLDTGVDHTHPDLRNRITATKNFTGGRGVRDTDGHGTHVASTVAGTGAASNGTNTGVAPGANLLVGKVCGPNGCPESAILAGMRWAVDSGARVVNLSLGGPDTADDDPLEIAIDRLSAEHGTLFVVAAGNDGSYGAETVSSPASADAALAVGAVDDEDSIAGFSARGPRVRDAALKPEIVAPGVDIVAARSRFSQLGERRDRYVSLSGTSMATPHVAGAAAILAQRHPDWTATQLKAALLASATRLADTPVDAQGAGRVDVANAVDQTVLTEPAAVSLGRASWPHDDDPTLTRTITYRNTGDRPRTLTLTLPTVGPDDQPPPAGLFTLSATTVTVPAHGHTPVRITANTALPAAEGVFGAHVVATDDTGATTTTPVAVDREPESYDLTLRTLDATGAPTDAHFSFVYGLDRYRFRPVPGVGGAGTLRVRAGSYHVDGAISTPRPGTDLYDSAKVVHPTVTVDADTTVVLDARDADPVSVTFDREDVVPEAVAVAYSRSLPHGLLNTGVLGDTFDRIGIGQVGAPVGEEELVAALGGVWAVPDDHGELRESTVAYHLSWFDHGSVPTGFSRHIVDRDLAQVRTSNHAQANRKLGTKMWIARDQRTGAANGFGFGFALPLERTEFHNVDEGVSWSGELQQWSLRRKQIHTESVLTGAPVDHHPGQLTTEAWNAAVFGPGYSPDATSAVRSADTLALDIPLFTDAGLGRSGVSVVNSGSTVLYQGETELGRTELPGAGSFDVGPEPAVYRLIATADRDGLSRLSTSVRCEWTFHSVRPPDGTTGKGKGGVGLPLMAIRYAPPDLDENNVVRAREIQLPVTVEWPAGSPENSSLTALTVDVSFNDGRTWERAPATLDGPTTATAHIAHPSGARQVSLRAQATDANGNSVTQTVIRAYRSR</sequence>
<dbReference type="GO" id="GO:0004252">
    <property type="term" value="F:serine-type endopeptidase activity"/>
    <property type="evidence" value="ECO:0007669"/>
    <property type="project" value="UniProtKB-UniRule"/>
</dbReference>
<dbReference type="InterPro" id="IPR050131">
    <property type="entry name" value="Peptidase_S8_subtilisin-like"/>
</dbReference>
<keyword evidence="3 6" id="KW-0378">Hydrolase</keyword>
<dbReference type="InterPro" id="IPR023828">
    <property type="entry name" value="Peptidase_S8_Ser-AS"/>
</dbReference>
<evidence type="ECO:0000256" key="4">
    <source>
        <dbReference type="ARBA" id="ARBA00022825"/>
    </source>
</evidence>
<dbReference type="InterPro" id="IPR015500">
    <property type="entry name" value="Peptidase_S8_subtilisin-rel"/>
</dbReference>
<keyword evidence="4 6" id="KW-0720">Serine protease</keyword>
<dbReference type="Proteomes" id="UP000185696">
    <property type="component" value="Unassembled WGS sequence"/>
</dbReference>
<evidence type="ECO:0000256" key="1">
    <source>
        <dbReference type="ARBA" id="ARBA00011073"/>
    </source>
</evidence>
<feature type="active site" description="Charge relay system" evidence="5 6">
    <location>
        <position position="410"/>
    </location>
</feature>
<keyword evidence="8" id="KW-0732">Signal</keyword>
<feature type="active site" description="Charge relay system" evidence="5 6">
    <location>
        <position position="203"/>
    </location>
</feature>
<evidence type="ECO:0000256" key="8">
    <source>
        <dbReference type="SAM" id="SignalP"/>
    </source>
</evidence>
<dbReference type="GO" id="GO:0006508">
    <property type="term" value="P:proteolysis"/>
    <property type="evidence" value="ECO:0007669"/>
    <property type="project" value="UniProtKB-KW"/>
</dbReference>
<dbReference type="PROSITE" id="PS51892">
    <property type="entry name" value="SUBTILASE"/>
    <property type="match status" value="1"/>
</dbReference>
<dbReference type="InterPro" id="IPR034213">
    <property type="entry name" value="S8_Vpr-like"/>
</dbReference>
<evidence type="ECO:0000313" key="10">
    <source>
        <dbReference type="EMBL" id="OLF14538.1"/>
    </source>
</evidence>
<evidence type="ECO:0000313" key="11">
    <source>
        <dbReference type="Proteomes" id="UP000185696"/>
    </source>
</evidence>
<dbReference type="InterPro" id="IPR036852">
    <property type="entry name" value="Peptidase_S8/S53_dom_sf"/>
</dbReference>
<keyword evidence="11" id="KW-1185">Reference proteome</keyword>
<dbReference type="EMBL" id="MSIF01000001">
    <property type="protein sequence ID" value="OLF14538.1"/>
    <property type="molecule type" value="Genomic_DNA"/>
</dbReference>
<dbReference type="Pfam" id="PF00082">
    <property type="entry name" value="Peptidase_S8"/>
    <property type="match status" value="1"/>
</dbReference>
<dbReference type="Gene3D" id="3.40.50.200">
    <property type="entry name" value="Peptidase S8/S53 domain"/>
    <property type="match status" value="1"/>
</dbReference>
<dbReference type="AlphaFoldDB" id="A0A7Z0WSI7"/>
<evidence type="ECO:0000259" key="9">
    <source>
        <dbReference type="Pfam" id="PF00082"/>
    </source>
</evidence>
<dbReference type="PANTHER" id="PTHR43806">
    <property type="entry name" value="PEPTIDASE S8"/>
    <property type="match status" value="1"/>
</dbReference>
<gene>
    <name evidence="10" type="ORF">BLA60_03040</name>
</gene>
<feature type="chain" id="PRO_5031016985" description="Peptidase S8/S53 domain-containing protein" evidence="8">
    <location>
        <begin position="23"/>
        <end position="1096"/>
    </location>
</feature>
<feature type="signal peptide" evidence="8">
    <location>
        <begin position="1"/>
        <end position="22"/>
    </location>
</feature>